<evidence type="ECO:0000313" key="12">
    <source>
        <dbReference type="EMBL" id="VYU80449.1"/>
    </source>
</evidence>
<dbReference type="PANTHER" id="PTHR11059:SF0">
    <property type="entry name" value="DNA REPAIR PROTEIN RECN"/>
    <property type="match status" value="1"/>
</dbReference>
<proteinExistence type="inferred from homology"/>
<organism evidence="12">
    <name type="scientific">Clostridium symbiosum</name>
    <name type="common">Bacteroides symbiosus</name>
    <dbReference type="NCBI Taxonomy" id="1512"/>
    <lineage>
        <taxon>Bacteria</taxon>
        <taxon>Bacillati</taxon>
        <taxon>Bacillota</taxon>
        <taxon>Clostridia</taxon>
        <taxon>Lachnospirales</taxon>
        <taxon>Lachnospiraceae</taxon>
        <taxon>Otoolea</taxon>
    </lineage>
</organism>
<reference evidence="12" key="1">
    <citation type="submission" date="2019-11" db="EMBL/GenBank/DDBJ databases">
        <authorList>
            <person name="Feng L."/>
        </authorList>
    </citation>
    <scope>NUCLEOTIDE SEQUENCE</scope>
    <source>
        <strain evidence="12">CsymbiosumLFYP84</strain>
    </source>
</reference>
<dbReference type="GO" id="GO:0006310">
    <property type="term" value="P:DNA recombination"/>
    <property type="evidence" value="ECO:0007669"/>
    <property type="project" value="InterPro"/>
</dbReference>
<dbReference type="InterPro" id="IPR027417">
    <property type="entry name" value="P-loop_NTPase"/>
</dbReference>
<evidence type="ECO:0000256" key="10">
    <source>
        <dbReference type="SAM" id="Coils"/>
    </source>
</evidence>
<accession>A0A6N3HXP0</accession>
<gene>
    <name evidence="12" type="primary">recN</name>
    <name evidence="12" type="ORF">CSLFYP84_04254</name>
</gene>
<keyword evidence="10" id="KW-0175">Coiled coil</keyword>
<dbReference type="RefSeq" id="WP_021643105.1">
    <property type="nucleotide sequence ID" value="NZ_CACRUA010000079.1"/>
</dbReference>
<keyword evidence="7 9" id="KW-0234">DNA repair</keyword>
<dbReference type="CDD" id="cd03241">
    <property type="entry name" value="ABC_RecN"/>
    <property type="match status" value="2"/>
</dbReference>
<feature type="domain" description="RecF/RecN/SMC N-terminal" evidence="11">
    <location>
        <begin position="12"/>
        <end position="501"/>
    </location>
</feature>
<dbReference type="Gene3D" id="3.40.50.300">
    <property type="entry name" value="P-loop containing nucleotide triphosphate hydrolases"/>
    <property type="match status" value="2"/>
</dbReference>
<dbReference type="GO" id="GO:0043590">
    <property type="term" value="C:bacterial nucleoid"/>
    <property type="evidence" value="ECO:0007669"/>
    <property type="project" value="TreeGrafter"/>
</dbReference>
<evidence type="ECO:0000256" key="9">
    <source>
        <dbReference type="PIRNR" id="PIRNR003128"/>
    </source>
</evidence>
<evidence type="ECO:0000256" key="3">
    <source>
        <dbReference type="ARBA" id="ARBA00021315"/>
    </source>
</evidence>
<dbReference type="AlphaFoldDB" id="A0A6N3HXP0"/>
<dbReference type="InterPro" id="IPR003395">
    <property type="entry name" value="RecF/RecN/SMC_N"/>
</dbReference>
<name>A0A6N3HXP0_CLOSY</name>
<dbReference type="Pfam" id="PF02463">
    <property type="entry name" value="SMC_N"/>
    <property type="match status" value="1"/>
</dbReference>
<dbReference type="FunFam" id="3.40.50.300:FF:000356">
    <property type="entry name" value="DNA repair protein RecN"/>
    <property type="match status" value="1"/>
</dbReference>
<evidence type="ECO:0000259" key="11">
    <source>
        <dbReference type="Pfam" id="PF02463"/>
    </source>
</evidence>
<keyword evidence="6" id="KW-0067">ATP-binding</keyword>
<dbReference type="InterPro" id="IPR004604">
    <property type="entry name" value="DNA_recomb/repair_RecN"/>
</dbReference>
<keyword evidence="5 9" id="KW-0227">DNA damage</keyword>
<evidence type="ECO:0000256" key="5">
    <source>
        <dbReference type="ARBA" id="ARBA00022763"/>
    </source>
</evidence>
<evidence type="ECO:0000256" key="6">
    <source>
        <dbReference type="ARBA" id="ARBA00022840"/>
    </source>
</evidence>
<protein>
    <recommendedName>
        <fullName evidence="3 9">DNA repair protein RecN</fullName>
    </recommendedName>
    <alternativeName>
        <fullName evidence="8 9">Recombination protein N</fullName>
    </alternativeName>
</protein>
<dbReference type="GO" id="GO:0005524">
    <property type="term" value="F:ATP binding"/>
    <property type="evidence" value="ECO:0007669"/>
    <property type="project" value="UniProtKB-KW"/>
</dbReference>
<evidence type="ECO:0000256" key="8">
    <source>
        <dbReference type="ARBA" id="ARBA00033408"/>
    </source>
</evidence>
<evidence type="ECO:0000256" key="4">
    <source>
        <dbReference type="ARBA" id="ARBA00022741"/>
    </source>
</evidence>
<dbReference type="NCBIfam" id="TIGR00634">
    <property type="entry name" value="recN"/>
    <property type="match status" value="1"/>
</dbReference>
<evidence type="ECO:0000256" key="7">
    <source>
        <dbReference type="ARBA" id="ARBA00023204"/>
    </source>
</evidence>
<dbReference type="GO" id="GO:0006281">
    <property type="term" value="P:DNA repair"/>
    <property type="evidence" value="ECO:0007669"/>
    <property type="project" value="UniProtKB-KW"/>
</dbReference>
<comment type="similarity">
    <text evidence="2 9">Belongs to the RecN family.</text>
</comment>
<feature type="coiled-coil region" evidence="10">
    <location>
        <begin position="311"/>
        <end position="372"/>
    </location>
</feature>
<sequence length="557" mass="63018">MLFHLYVKNLALIDSAEVEFDDGLNILTGETGAGKSVIIGSVNVALGAKASKDLIRQGCDSAYVELVFSVTDEKKRKELEGLDVHPDDDSLIIISKKIMPARSISKINGETVTSARLREITGLLIDIHGQHEHQSLLYHARHLEILDEYGKTRTAGLKQKIAKEYHAYIELRKKLESLNLNQEQRLREMDFCRFEIDEIENADLKPGEEEECQSVYRRFSNAKRITESLALAHEAVSTDEISRALRAVDDAMQYDEELMSIRDQLYDVDSLLSDLIREISAHLEEMTFDGDSFNQVEERLDLIRNLESKYGKTIEDVLKSLEEKKKKLEELENYDLLRLHTEKELKASEDRLEELSAALSKLRQEIAGELSDKIEDGLKELNFLDVKFAMEFRRLSHFTPAGYDEAEFMISTNPGEPVRPLGMVASGGELSRIMLAVKTVLAETDDIPTLIFDEIDTGISGRTAQMVSEKLRVIARSHQVICITHLPQIAAMADSHFEIRKSVEEGRTTTTIRPLDREQMTEELARLLGGAEITETVRQNAREMKELADGKKGLAVR</sequence>
<dbReference type="EMBL" id="CACRUA010000079">
    <property type="protein sequence ID" value="VYU80449.1"/>
    <property type="molecule type" value="Genomic_DNA"/>
</dbReference>
<keyword evidence="4" id="KW-0547">Nucleotide-binding</keyword>
<dbReference type="GO" id="GO:0009432">
    <property type="term" value="P:SOS response"/>
    <property type="evidence" value="ECO:0007669"/>
    <property type="project" value="TreeGrafter"/>
</dbReference>
<comment type="function">
    <text evidence="1 9">May be involved in recombinational repair of damaged DNA.</text>
</comment>
<evidence type="ECO:0000256" key="2">
    <source>
        <dbReference type="ARBA" id="ARBA00009441"/>
    </source>
</evidence>
<dbReference type="SUPFAM" id="SSF52540">
    <property type="entry name" value="P-loop containing nucleoside triphosphate hydrolases"/>
    <property type="match status" value="1"/>
</dbReference>
<dbReference type="PANTHER" id="PTHR11059">
    <property type="entry name" value="DNA REPAIR PROTEIN RECN"/>
    <property type="match status" value="1"/>
</dbReference>
<dbReference type="PIRSF" id="PIRSF003128">
    <property type="entry name" value="RecN"/>
    <property type="match status" value="1"/>
</dbReference>
<evidence type="ECO:0000256" key="1">
    <source>
        <dbReference type="ARBA" id="ARBA00003618"/>
    </source>
</evidence>